<comment type="caution">
    <text evidence="5">The sequence shown here is derived from an EMBL/GenBank/DDBJ whole genome shotgun (WGS) entry which is preliminary data.</text>
</comment>
<feature type="chain" id="PRO_5020631948" evidence="3">
    <location>
        <begin position="25"/>
        <end position="365"/>
    </location>
</feature>
<accession>A0A4Q7VZT6</accession>
<gene>
    <name evidence="5" type="ORF">EV670_0434</name>
</gene>
<evidence type="ECO:0000256" key="1">
    <source>
        <dbReference type="ARBA" id="ARBA00022531"/>
    </source>
</evidence>
<dbReference type="Gene3D" id="2.130.10.10">
    <property type="entry name" value="YVTN repeat-like/Quinoprotein amine dehydrogenase"/>
    <property type="match status" value="2"/>
</dbReference>
<feature type="domain" description="Photosynthesis system II assembly factor Ycf48/Hcf136-like" evidence="4">
    <location>
        <begin position="170"/>
        <end position="322"/>
    </location>
</feature>
<sequence>MLTDRRRLLGFALAGAAVCTLTRAAGGAAAGWRDVLDTPALPSVLAPRALVGGLARAGSRIVAVGQRGHVLWSDDEGRSWTQAQVPVSSDLVAVCFSDHQRGWAVGHDGVVLHSADAGRSWTLQLDGRRSGALMVEHYEKRLAAGVTPAEELKRIEAALAEARRFAEQGAENPLLDVWFESPSTGFVVGAFGQVLRTTDGGAHWEPWLHAVDNPKGLHLYAVAAVGDALFIVGEQGLALRLDREKSQFRAIELPYKGTLFGLTGNERALVAHGLRGSLLRSTDGGTNWAVVPSGLQVGLTASTRGEDGTLFVVSQAGHVLASRDDGASFRPVPQQRPQPTAAVVASGKSALVLGGPRGIQGIALP</sequence>
<evidence type="ECO:0000313" key="5">
    <source>
        <dbReference type="EMBL" id="RZU02411.1"/>
    </source>
</evidence>
<dbReference type="SUPFAM" id="SSF110296">
    <property type="entry name" value="Oligoxyloglucan reducing end-specific cellobiohydrolase"/>
    <property type="match status" value="1"/>
</dbReference>
<dbReference type="InterPro" id="IPR028203">
    <property type="entry name" value="PSII_CF48-like_dom"/>
</dbReference>
<keyword evidence="2" id="KW-0604">Photosystem II</keyword>
<dbReference type="Proteomes" id="UP000293671">
    <property type="component" value="Unassembled WGS sequence"/>
</dbReference>
<dbReference type="PANTHER" id="PTHR47199">
    <property type="entry name" value="PHOTOSYSTEM II STABILITY/ASSEMBLY FACTOR HCF136, CHLOROPLASTIC"/>
    <property type="match status" value="1"/>
</dbReference>
<feature type="domain" description="Photosynthesis system II assembly factor Ycf48/Hcf136-like" evidence="4">
    <location>
        <begin position="64"/>
        <end position="126"/>
    </location>
</feature>
<evidence type="ECO:0000256" key="3">
    <source>
        <dbReference type="SAM" id="SignalP"/>
    </source>
</evidence>
<dbReference type="PROSITE" id="PS51318">
    <property type="entry name" value="TAT"/>
    <property type="match status" value="1"/>
</dbReference>
<evidence type="ECO:0000259" key="4">
    <source>
        <dbReference type="Pfam" id="PF14870"/>
    </source>
</evidence>
<protein>
    <submittedName>
        <fullName evidence="5">Photosystem II stability/assembly factor-like uncharacterized protein</fullName>
    </submittedName>
</protein>
<name>A0A4Q7VZT6_9BURK</name>
<dbReference type="Pfam" id="PF14870">
    <property type="entry name" value="PSII_BNR"/>
    <property type="match status" value="2"/>
</dbReference>
<evidence type="ECO:0000313" key="6">
    <source>
        <dbReference type="Proteomes" id="UP000293671"/>
    </source>
</evidence>
<dbReference type="GO" id="GO:0009523">
    <property type="term" value="C:photosystem II"/>
    <property type="evidence" value="ECO:0007669"/>
    <property type="project" value="UniProtKB-KW"/>
</dbReference>
<dbReference type="InterPro" id="IPR015943">
    <property type="entry name" value="WD40/YVTN_repeat-like_dom_sf"/>
</dbReference>
<dbReference type="PANTHER" id="PTHR47199:SF2">
    <property type="entry name" value="PHOTOSYSTEM II STABILITY_ASSEMBLY FACTOR HCF136, CHLOROPLASTIC"/>
    <property type="match status" value="1"/>
</dbReference>
<organism evidence="5 6">
    <name type="scientific">Rivibacter subsaxonicus</name>
    <dbReference type="NCBI Taxonomy" id="457575"/>
    <lineage>
        <taxon>Bacteria</taxon>
        <taxon>Pseudomonadati</taxon>
        <taxon>Pseudomonadota</taxon>
        <taxon>Betaproteobacteria</taxon>
        <taxon>Burkholderiales</taxon>
        <taxon>Rivibacter</taxon>
    </lineage>
</organism>
<dbReference type="AlphaFoldDB" id="A0A4Q7VZT6"/>
<evidence type="ECO:0000256" key="2">
    <source>
        <dbReference type="ARBA" id="ARBA00023276"/>
    </source>
</evidence>
<reference evidence="5 6" key="1">
    <citation type="submission" date="2019-02" db="EMBL/GenBank/DDBJ databases">
        <title>Genomic Encyclopedia of Type Strains, Phase IV (KMG-IV): sequencing the most valuable type-strain genomes for metagenomic binning, comparative biology and taxonomic classification.</title>
        <authorList>
            <person name="Goeker M."/>
        </authorList>
    </citation>
    <scope>NUCLEOTIDE SEQUENCE [LARGE SCALE GENOMIC DNA]</scope>
    <source>
        <strain evidence="5 6">DSM 19570</strain>
    </source>
</reference>
<dbReference type="GO" id="GO:0015979">
    <property type="term" value="P:photosynthesis"/>
    <property type="evidence" value="ECO:0007669"/>
    <property type="project" value="UniProtKB-KW"/>
</dbReference>
<dbReference type="OrthoDB" id="9767885at2"/>
<dbReference type="EMBL" id="SHKP01000004">
    <property type="protein sequence ID" value="RZU02411.1"/>
    <property type="molecule type" value="Genomic_DNA"/>
</dbReference>
<proteinExistence type="predicted"/>
<feature type="signal peptide" evidence="3">
    <location>
        <begin position="1"/>
        <end position="24"/>
    </location>
</feature>
<keyword evidence="1" id="KW-0602">Photosynthesis</keyword>
<keyword evidence="3" id="KW-0732">Signal</keyword>
<dbReference type="RefSeq" id="WP_130430174.1">
    <property type="nucleotide sequence ID" value="NZ_SHKP01000004.1"/>
</dbReference>
<keyword evidence="6" id="KW-1185">Reference proteome</keyword>
<dbReference type="InterPro" id="IPR006311">
    <property type="entry name" value="TAT_signal"/>
</dbReference>